<protein>
    <submittedName>
        <fullName evidence="3">Granzyme G</fullName>
    </submittedName>
</protein>
<feature type="compositionally biased region" description="Polar residues" evidence="1">
    <location>
        <begin position="232"/>
        <end position="254"/>
    </location>
</feature>
<feature type="region of interest" description="Disordered" evidence="1">
    <location>
        <begin position="148"/>
        <end position="168"/>
    </location>
</feature>
<feature type="compositionally biased region" description="Basic and acidic residues" evidence="1">
    <location>
        <begin position="278"/>
        <end position="289"/>
    </location>
</feature>
<feature type="compositionally biased region" description="Polar residues" evidence="1">
    <location>
        <begin position="293"/>
        <end position="313"/>
    </location>
</feature>
<accession>A0A1R1PWA9</accession>
<dbReference type="SUPFAM" id="SSF50494">
    <property type="entry name" value="Trypsin-like serine proteases"/>
    <property type="match status" value="2"/>
</dbReference>
<name>A0A1R1PWA9_ZANCU</name>
<feature type="compositionally biased region" description="Polar residues" evidence="1">
    <location>
        <begin position="262"/>
        <end position="276"/>
    </location>
</feature>
<organism evidence="3 4">
    <name type="scientific">Zancudomyces culisetae</name>
    <name type="common">Gut fungus</name>
    <name type="synonym">Smittium culisetae</name>
    <dbReference type="NCBI Taxonomy" id="1213189"/>
    <lineage>
        <taxon>Eukaryota</taxon>
        <taxon>Fungi</taxon>
        <taxon>Fungi incertae sedis</taxon>
        <taxon>Zoopagomycota</taxon>
        <taxon>Kickxellomycotina</taxon>
        <taxon>Harpellomycetes</taxon>
        <taxon>Harpellales</taxon>
        <taxon>Legeriomycetaceae</taxon>
        <taxon>Zancudomyces</taxon>
    </lineage>
</organism>
<dbReference type="PROSITE" id="PS50240">
    <property type="entry name" value="TRYPSIN_DOM"/>
    <property type="match status" value="1"/>
</dbReference>
<dbReference type="InterPro" id="IPR043504">
    <property type="entry name" value="Peptidase_S1_PA_chymotrypsin"/>
</dbReference>
<dbReference type="Pfam" id="PF00089">
    <property type="entry name" value="Trypsin"/>
    <property type="match status" value="1"/>
</dbReference>
<dbReference type="InterPro" id="IPR009003">
    <property type="entry name" value="Peptidase_S1_PA"/>
</dbReference>
<dbReference type="GO" id="GO:0006508">
    <property type="term" value="P:proteolysis"/>
    <property type="evidence" value="ECO:0007669"/>
    <property type="project" value="InterPro"/>
</dbReference>
<sequence>MRLDIFTKTTVSVFTLSVFASGVVMSTGNLPRRTKLVTRAENRYHEHYRNAVGYTVRVDVEGQRNCGGALLSDSIVLTSADCLVTPGGTAVDAKKIFVHINPGFESFSNLREYPAKKAVPHEGFNRGSYNNDIGIIILEKKVEMQLESKERKKQDEKSENEEGEGDSTKKVVYIEPSKIYRGNVKDNTGLVLKSWISTAALKKHHVSLTERSDDVEKDIGGIDLKKKEYISGTQSQSGLGATVKLNSQSTTSASAPRMYPFTRNSGKNKSGSQLLQTRDGKPTNEHKNGNGDGNEQNGSVNNGLQSTETNVNTDSKHHRNYTAGSVQLLEVEKKVTSAISCKSEDRFWKGNANKVICVENYAENFCGIETGTPVFGISTPLIKTNSKEDADVVGLFTFGNPHTGNQVDVCKDQRLSYYTNANYYTDWISHASGISESQLRSTANRYGFSIQGAKVTICVIVLSSIAGVFF</sequence>
<comment type="caution">
    <text evidence="3">The sequence shown here is derived from an EMBL/GenBank/DDBJ whole genome shotgun (WGS) entry which is preliminary data.</text>
</comment>
<gene>
    <name evidence="3" type="ORF">AX774_g1232</name>
</gene>
<feature type="region of interest" description="Disordered" evidence="1">
    <location>
        <begin position="232"/>
        <end position="321"/>
    </location>
</feature>
<dbReference type="GO" id="GO:0004252">
    <property type="term" value="F:serine-type endopeptidase activity"/>
    <property type="evidence" value="ECO:0007669"/>
    <property type="project" value="InterPro"/>
</dbReference>
<proteinExistence type="predicted"/>
<dbReference type="PANTHER" id="PTHR24260">
    <property type="match status" value="1"/>
</dbReference>
<feature type="compositionally biased region" description="Basic and acidic residues" evidence="1">
    <location>
        <begin position="148"/>
        <end position="157"/>
    </location>
</feature>
<dbReference type="InterPro" id="IPR051333">
    <property type="entry name" value="CLIP_Serine_Protease"/>
</dbReference>
<keyword evidence="4" id="KW-1185">Reference proteome</keyword>
<dbReference type="InterPro" id="IPR001254">
    <property type="entry name" value="Trypsin_dom"/>
</dbReference>
<dbReference type="EMBL" id="LSSK01000102">
    <property type="protein sequence ID" value="OMH85228.1"/>
    <property type="molecule type" value="Genomic_DNA"/>
</dbReference>
<dbReference type="AlphaFoldDB" id="A0A1R1PWA9"/>
<feature type="domain" description="Peptidase S1" evidence="2">
    <location>
        <begin position="19"/>
        <end position="433"/>
    </location>
</feature>
<evidence type="ECO:0000256" key="1">
    <source>
        <dbReference type="SAM" id="MobiDB-lite"/>
    </source>
</evidence>
<dbReference type="OrthoDB" id="10059102at2759"/>
<evidence type="ECO:0000313" key="3">
    <source>
        <dbReference type="EMBL" id="OMH85228.1"/>
    </source>
</evidence>
<dbReference type="Proteomes" id="UP000188320">
    <property type="component" value="Unassembled WGS sequence"/>
</dbReference>
<dbReference type="Gene3D" id="2.40.10.10">
    <property type="entry name" value="Trypsin-like serine proteases"/>
    <property type="match status" value="2"/>
</dbReference>
<reference evidence="4" key="1">
    <citation type="submission" date="2017-01" db="EMBL/GenBank/DDBJ databases">
        <authorList>
            <person name="Wang Y."/>
            <person name="White M."/>
            <person name="Kvist S."/>
            <person name="Moncalvo J.-M."/>
        </authorList>
    </citation>
    <scope>NUCLEOTIDE SEQUENCE [LARGE SCALE GENOMIC DNA]</scope>
    <source>
        <strain evidence="4">COL-18-3</strain>
    </source>
</reference>
<evidence type="ECO:0000259" key="2">
    <source>
        <dbReference type="PROSITE" id="PS50240"/>
    </source>
</evidence>
<evidence type="ECO:0000313" key="4">
    <source>
        <dbReference type="Proteomes" id="UP000188320"/>
    </source>
</evidence>
<dbReference type="PANTHER" id="PTHR24260:SF136">
    <property type="entry name" value="GH08193P-RELATED"/>
    <property type="match status" value="1"/>
</dbReference>